<dbReference type="GO" id="GO:0070205">
    <property type="term" value="F:2-succinyl-6-hydroxy-2,4-cyclohexadiene-1-carboxylate synthase activity"/>
    <property type="evidence" value="ECO:0007669"/>
    <property type="project" value="UniProtKB-UniRule"/>
</dbReference>
<evidence type="ECO:0000259" key="4">
    <source>
        <dbReference type="Pfam" id="PF00561"/>
    </source>
</evidence>
<comment type="subunit">
    <text evidence="3">Monomer.</text>
</comment>
<dbReference type="UniPathway" id="UPA01057">
    <property type="reaction ID" value="UER00900"/>
</dbReference>
<proteinExistence type="inferred from homology"/>
<keyword evidence="6" id="KW-1185">Reference proteome</keyword>
<keyword evidence="1 3" id="KW-0474">Menaquinone biosynthesis</keyword>
<comment type="function">
    <text evidence="3">Catalyzes a proton abstraction reaction that results in 2,5-elimination of pyruvate from 2-succinyl-5-enolpyruvyl-6-hydroxy-3-cyclohexene-1-carboxylate (SEPHCHC) and the formation of 2-succinyl-6-hydroxy-2,4-cyclohexadiene-1-carboxylate (SHCHC).</text>
</comment>
<dbReference type="OrthoDB" id="9808398at2"/>
<dbReference type="RefSeq" id="WP_005764713.1">
    <property type="nucleotide sequence ID" value="NZ_GG704813.1"/>
</dbReference>
<dbReference type="AlphaFoldDB" id="C9PQ50"/>
<dbReference type="NCBIfam" id="TIGR03695">
    <property type="entry name" value="menH_SHCHC"/>
    <property type="match status" value="1"/>
</dbReference>
<dbReference type="InterPro" id="IPR000073">
    <property type="entry name" value="AB_hydrolase_1"/>
</dbReference>
<dbReference type="NCBIfam" id="NF008340">
    <property type="entry name" value="PRK11126.1"/>
    <property type="match status" value="1"/>
</dbReference>
<dbReference type="PANTHER" id="PTHR42916:SF1">
    <property type="entry name" value="PROTEIN PHYLLO, CHLOROPLASTIC"/>
    <property type="match status" value="1"/>
</dbReference>
<dbReference type="UniPathway" id="UPA00079"/>
<accession>C9PQ50</accession>
<dbReference type="ESTHER" id="9past-c9pq50">
    <property type="family name" value="MenH_SHCHC"/>
</dbReference>
<dbReference type="EC" id="4.2.99.20" evidence="3"/>
<evidence type="ECO:0000256" key="1">
    <source>
        <dbReference type="ARBA" id="ARBA00022428"/>
    </source>
</evidence>
<protein>
    <recommendedName>
        <fullName evidence="3">Putative 2-succinyl-6-hydroxy-2,4-cyclohexadiene-1-carboxylate synthase</fullName>
        <shortName evidence="3">SHCHC synthase</shortName>
        <ecNumber evidence="3">4.2.99.20</ecNumber>
    </recommendedName>
</protein>
<dbReference type="InterPro" id="IPR029058">
    <property type="entry name" value="AB_hydrolase_fold"/>
</dbReference>
<dbReference type="SUPFAM" id="SSF53474">
    <property type="entry name" value="alpha/beta-Hydrolases"/>
    <property type="match status" value="1"/>
</dbReference>
<dbReference type="InterPro" id="IPR022485">
    <property type="entry name" value="SHCHC_synthase_MenH"/>
</dbReference>
<organism evidence="5 6">
    <name type="scientific">Pasteurella dagmatis ATCC 43325</name>
    <dbReference type="NCBI Taxonomy" id="667128"/>
    <lineage>
        <taxon>Bacteria</taxon>
        <taxon>Pseudomonadati</taxon>
        <taxon>Pseudomonadota</taxon>
        <taxon>Gammaproteobacteria</taxon>
        <taxon>Pasteurellales</taxon>
        <taxon>Pasteurellaceae</taxon>
        <taxon>Pasteurella</taxon>
    </lineage>
</organism>
<dbReference type="GO" id="GO:0009234">
    <property type="term" value="P:menaquinone biosynthetic process"/>
    <property type="evidence" value="ECO:0007669"/>
    <property type="project" value="UniProtKB-UniRule"/>
</dbReference>
<dbReference type="PANTHER" id="PTHR42916">
    <property type="entry name" value="2-SUCCINYL-5-ENOLPYRUVYL-6-HYDROXY-3-CYCLOHEXENE-1-CARBOXYLATE SYNTHASE"/>
    <property type="match status" value="1"/>
</dbReference>
<dbReference type="HOGENOM" id="CLU_020336_38_2_6"/>
<comment type="similarity">
    <text evidence="3">Belongs to the AB hydrolase superfamily. MenH family.</text>
</comment>
<dbReference type="STRING" id="667128.HMPREF0621_1124"/>
<comment type="catalytic activity">
    <reaction evidence="3">
        <text>5-enolpyruvoyl-6-hydroxy-2-succinyl-cyclohex-3-ene-1-carboxylate = (1R,6R)-6-hydroxy-2-succinyl-cyclohexa-2,4-diene-1-carboxylate + pyruvate</text>
        <dbReference type="Rhea" id="RHEA:25597"/>
        <dbReference type="ChEBI" id="CHEBI:15361"/>
        <dbReference type="ChEBI" id="CHEBI:58689"/>
        <dbReference type="ChEBI" id="CHEBI:58818"/>
        <dbReference type="EC" id="4.2.99.20"/>
    </reaction>
</comment>
<evidence type="ECO:0000313" key="6">
    <source>
        <dbReference type="Proteomes" id="UP000005519"/>
    </source>
</evidence>
<reference evidence="5 6" key="1">
    <citation type="submission" date="2009-10" db="EMBL/GenBank/DDBJ databases">
        <authorList>
            <person name="Muzny D."/>
            <person name="Qin X."/>
            <person name="Deng J."/>
            <person name="Jiang H."/>
            <person name="Liu Y."/>
            <person name="Qu J."/>
            <person name="Song X.-Z."/>
            <person name="Zhang L."/>
            <person name="Thornton R."/>
            <person name="Coyle M."/>
            <person name="Francisco L."/>
            <person name="Jackson L."/>
            <person name="Javaid M."/>
            <person name="Korchina V."/>
            <person name="Kovar C."/>
            <person name="Mata R."/>
            <person name="Mathew T."/>
            <person name="Ngo R."/>
            <person name="Nguyen L."/>
            <person name="Nguyen N."/>
            <person name="Okwuonu G."/>
            <person name="Ongeri F."/>
            <person name="Pham C."/>
            <person name="Simmons D."/>
            <person name="Wilczek-Boney K."/>
            <person name="Hale W."/>
            <person name="Jakkamsetti A."/>
            <person name="Pham P."/>
            <person name="Ruth R."/>
            <person name="San Lucas F."/>
            <person name="Warren J."/>
            <person name="Zhang J."/>
            <person name="Zhao Z."/>
            <person name="Zhou C."/>
            <person name="Zhu D."/>
            <person name="Lee S."/>
            <person name="Bess C."/>
            <person name="Blankenburg K."/>
            <person name="Forbes L."/>
            <person name="Fu Q."/>
            <person name="Gubbala S."/>
            <person name="Hirani K."/>
            <person name="Jayaseelan J.C."/>
            <person name="Lara F."/>
            <person name="Munidasa M."/>
            <person name="Palculict T."/>
            <person name="Patil S."/>
            <person name="Pu L.-L."/>
            <person name="Saada N."/>
            <person name="Tang L."/>
            <person name="Weissenberger G."/>
            <person name="Zhu Y."/>
            <person name="Hemphill L."/>
            <person name="Shang Y."/>
            <person name="Youmans B."/>
            <person name="Ayvaz T."/>
            <person name="Ross M."/>
            <person name="Santibanez J."/>
            <person name="Aqrawi P."/>
            <person name="Gross S."/>
            <person name="Joshi V."/>
            <person name="Fowler G."/>
            <person name="Nazareth L."/>
            <person name="Reid J."/>
            <person name="Worley K."/>
            <person name="Petrosino J."/>
            <person name="Highlander S."/>
            <person name="Gibbs R."/>
        </authorList>
    </citation>
    <scope>NUCLEOTIDE SEQUENCE [LARGE SCALE GENOMIC DNA]</scope>
    <source>
        <strain evidence="5 6">ATCC 43325</strain>
    </source>
</reference>
<comment type="pathway">
    <text evidence="3">Quinol/quinone metabolism; 1,4-dihydroxy-2-naphthoate biosynthesis; 1,4-dihydroxy-2-naphthoate from chorismate: step 3/7.</text>
</comment>
<evidence type="ECO:0000256" key="2">
    <source>
        <dbReference type="ARBA" id="ARBA00023239"/>
    </source>
</evidence>
<name>C9PQ50_9PAST</name>
<sequence length="243" mass="27965">MPILVFLHGLLGSKDDWQKVIEKLPHFSCITLDLPFHGEASHYCVDDFQQTCHYLESQIQQKVGNQPYYLVGYSLGGRIALYYALCYLKQTAQIEALILEGANLGLETEQEKQQRWMNDIRWAARFAEEPISQVLQDWYSQPVFADLTDTQKQSLIKKRSLNDGKKIAIMLKATSLAKQPNFRKKIDDTDFPIYYFCGERDYKFKKMALDANLNIISIKDAGHNSHVENANLFSELINKLCCA</sequence>
<keyword evidence="2 3" id="KW-0456">Lyase</keyword>
<dbReference type="Proteomes" id="UP000005519">
    <property type="component" value="Unassembled WGS sequence"/>
</dbReference>
<dbReference type="Pfam" id="PF00561">
    <property type="entry name" value="Abhydrolase_1"/>
    <property type="match status" value="1"/>
</dbReference>
<evidence type="ECO:0000313" key="5">
    <source>
        <dbReference type="EMBL" id="EEX50277.1"/>
    </source>
</evidence>
<comment type="caution">
    <text evidence="5">The sequence shown here is derived from an EMBL/GenBank/DDBJ whole genome shotgun (WGS) entry which is preliminary data.</text>
</comment>
<evidence type="ECO:0000256" key="3">
    <source>
        <dbReference type="HAMAP-Rule" id="MF_01660"/>
    </source>
</evidence>
<dbReference type="Gene3D" id="3.40.50.1820">
    <property type="entry name" value="alpha/beta hydrolase"/>
    <property type="match status" value="1"/>
</dbReference>
<dbReference type="EMBL" id="ACZR01000012">
    <property type="protein sequence ID" value="EEX50277.1"/>
    <property type="molecule type" value="Genomic_DNA"/>
</dbReference>
<comment type="pathway">
    <text evidence="3">Quinol/quinone metabolism; menaquinone biosynthesis.</text>
</comment>
<feature type="domain" description="AB hydrolase-1" evidence="4">
    <location>
        <begin position="2"/>
        <end position="229"/>
    </location>
</feature>
<dbReference type="HAMAP" id="MF_01660">
    <property type="entry name" value="MenH"/>
    <property type="match status" value="1"/>
</dbReference>
<gene>
    <name evidence="3 5" type="primary">menH</name>
    <name evidence="5" type="ORF">HMPREF0621_1124</name>
</gene>